<keyword evidence="2" id="KW-1185">Reference proteome</keyword>
<dbReference type="Proteomes" id="UP000606786">
    <property type="component" value="Unassembled WGS sequence"/>
</dbReference>
<dbReference type="AlphaFoldDB" id="A0A811V4J4"/>
<evidence type="ECO:0000313" key="2">
    <source>
        <dbReference type="Proteomes" id="UP000606786"/>
    </source>
</evidence>
<name>A0A811V4J4_CERCA</name>
<organism evidence="1 2">
    <name type="scientific">Ceratitis capitata</name>
    <name type="common">Mediterranean fruit fly</name>
    <name type="synonym">Tephritis capitata</name>
    <dbReference type="NCBI Taxonomy" id="7213"/>
    <lineage>
        <taxon>Eukaryota</taxon>
        <taxon>Metazoa</taxon>
        <taxon>Ecdysozoa</taxon>
        <taxon>Arthropoda</taxon>
        <taxon>Hexapoda</taxon>
        <taxon>Insecta</taxon>
        <taxon>Pterygota</taxon>
        <taxon>Neoptera</taxon>
        <taxon>Endopterygota</taxon>
        <taxon>Diptera</taxon>
        <taxon>Brachycera</taxon>
        <taxon>Muscomorpha</taxon>
        <taxon>Tephritoidea</taxon>
        <taxon>Tephritidae</taxon>
        <taxon>Ceratitis</taxon>
        <taxon>Ceratitis</taxon>
    </lineage>
</organism>
<dbReference type="EMBL" id="CAJHJT010000034">
    <property type="protein sequence ID" value="CAD7004443.1"/>
    <property type="molecule type" value="Genomic_DNA"/>
</dbReference>
<sequence>MFYKTILILYKIPLNENGLWIVYDAALISAGDARELSLGFGDGERFLPSRFLALPPSSCPLTGGDEFAVFEFRFGAGDGLRFAGDFERERDLDLDRLSLERRPLVLDFDVFEVKVSVISDVSYLQLVLHTISGTTRVLRRRRRSPPGDLRLGDREDRRLSLGDFRRRCGEELRSCEDFRVRLRGDRLRIFDAAASAAAVLELAFGDLERSRSIAAAAAARRSTRTSCTTPLNMLALGNVT</sequence>
<accession>A0A811V4J4</accession>
<proteinExistence type="predicted"/>
<protein>
    <submittedName>
        <fullName evidence="1">(Mediterranean fruit fly) hypothetical protein</fullName>
    </submittedName>
</protein>
<evidence type="ECO:0000313" key="1">
    <source>
        <dbReference type="EMBL" id="CAD7004443.1"/>
    </source>
</evidence>
<reference evidence="1" key="1">
    <citation type="submission" date="2020-11" db="EMBL/GenBank/DDBJ databases">
        <authorList>
            <person name="Whitehead M."/>
        </authorList>
    </citation>
    <scope>NUCLEOTIDE SEQUENCE</scope>
    <source>
        <strain evidence="1">EGII</strain>
    </source>
</reference>
<comment type="caution">
    <text evidence="1">The sequence shown here is derived from an EMBL/GenBank/DDBJ whole genome shotgun (WGS) entry which is preliminary data.</text>
</comment>
<gene>
    <name evidence="1" type="ORF">CCAP1982_LOCUS12849</name>
</gene>